<dbReference type="AlphaFoldDB" id="A0ABD5EWK4"/>
<reference evidence="8" key="1">
    <citation type="submission" date="2023-07" db="EMBL/GenBank/DDBJ databases">
        <title>30 novel species of actinomycetes from the DSMZ collection.</title>
        <authorList>
            <person name="Nouioui I."/>
        </authorList>
    </citation>
    <scope>NUCLEOTIDE SEQUENCE [LARGE SCALE GENOMIC DNA]</scope>
    <source>
        <strain evidence="8">DSM 41981</strain>
    </source>
</reference>
<dbReference type="PANTHER" id="PTHR35005">
    <property type="entry name" value="3-DEHYDRO-SCYLLO-INOSOSE HYDROLASE"/>
    <property type="match status" value="1"/>
</dbReference>
<keyword evidence="3" id="KW-0378">Hydrolase</keyword>
<keyword evidence="4" id="KW-0862">Zinc</keyword>
<dbReference type="RefSeq" id="WP_093830940.1">
    <property type="nucleotide sequence ID" value="NZ_JAVRES010000016.1"/>
</dbReference>
<dbReference type="GO" id="GO:0046872">
    <property type="term" value="F:metal ion binding"/>
    <property type="evidence" value="ECO:0007669"/>
    <property type="project" value="UniProtKB-KW"/>
</dbReference>
<keyword evidence="8" id="KW-1185">Reference proteome</keyword>
<sequence length="304" mass="31339">MTPTPRRAAGSPRDRAAGLADLTWPEVPRDVLVLVPLGSTEQHGPHLPFDTDSVIAAAVAQRVAELLPAREEGGVLVAPALAYGASGEHAGFPGTVSIGDSALRIVVVEMVRSLGIWAGRIVFVNGHGGNVAALDDAVGQMRAEGHDVAWTGCDVPGGDPHAGRTETSVMLHLAPDRVRLDAAVAGDTRPLAVLLPELRARGVRGVAPSGVLGDPTGATAEEGLRTVRAMTAGALRRITTGVPDARGRLVVPEAPEVWETPETPEAPDTPQVWETSDASEAPSAPASAPAPAPTGRPEAERVAR</sequence>
<proteinExistence type="inferred from homology"/>
<evidence type="ECO:0000256" key="3">
    <source>
        <dbReference type="ARBA" id="ARBA00022801"/>
    </source>
</evidence>
<feature type="region of interest" description="Disordered" evidence="6">
    <location>
        <begin position="253"/>
        <end position="304"/>
    </location>
</feature>
<name>A0ABD5EWK4_9ACTN</name>
<dbReference type="GO" id="GO:0016787">
    <property type="term" value="F:hydrolase activity"/>
    <property type="evidence" value="ECO:0007669"/>
    <property type="project" value="UniProtKB-KW"/>
</dbReference>
<accession>A0ABD5EWK4</accession>
<comment type="cofactor">
    <cofactor evidence="1">
        <name>Zn(2+)</name>
        <dbReference type="ChEBI" id="CHEBI:29105"/>
    </cofactor>
</comment>
<evidence type="ECO:0000313" key="7">
    <source>
        <dbReference type="EMBL" id="MDT0438245.1"/>
    </source>
</evidence>
<evidence type="ECO:0000256" key="5">
    <source>
        <dbReference type="ARBA" id="ARBA00024029"/>
    </source>
</evidence>
<dbReference type="Proteomes" id="UP001183535">
    <property type="component" value="Unassembled WGS sequence"/>
</dbReference>
<dbReference type="PANTHER" id="PTHR35005:SF1">
    <property type="entry name" value="2-AMINO-5-FORMYLAMINO-6-RIBOSYLAMINOPYRIMIDIN-4(3H)-ONE 5'-MONOPHOSPHATE DEFORMYLASE"/>
    <property type="match status" value="1"/>
</dbReference>
<dbReference type="Gene3D" id="3.40.50.10310">
    <property type="entry name" value="Creatininase"/>
    <property type="match status" value="1"/>
</dbReference>
<comment type="caution">
    <text evidence="7">The sequence shown here is derived from an EMBL/GenBank/DDBJ whole genome shotgun (WGS) entry which is preliminary data.</text>
</comment>
<feature type="compositionally biased region" description="Low complexity" evidence="6">
    <location>
        <begin position="260"/>
        <end position="270"/>
    </location>
</feature>
<dbReference type="Pfam" id="PF02633">
    <property type="entry name" value="Creatininase"/>
    <property type="match status" value="1"/>
</dbReference>
<evidence type="ECO:0000256" key="2">
    <source>
        <dbReference type="ARBA" id="ARBA00022723"/>
    </source>
</evidence>
<dbReference type="EMBL" id="JAVRES010000016">
    <property type="protein sequence ID" value="MDT0438245.1"/>
    <property type="molecule type" value="Genomic_DNA"/>
</dbReference>
<organism evidence="7 8">
    <name type="scientific">Streptomyces doudnae</name>
    <dbReference type="NCBI Taxonomy" id="3075536"/>
    <lineage>
        <taxon>Bacteria</taxon>
        <taxon>Bacillati</taxon>
        <taxon>Actinomycetota</taxon>
        <taxon>Actinomycetes</taxon>
        <taxon>Kitasatosporales</taxon>
        <taxon>Streptomycetaceae</taxon>
        <taxon>Streptomyces</taxon>
    </lineage>
</organism>
<feature type="compositionally biased region" description="Low complexity" evidence="6">
    <location>
        <begin position="278"/>
        <end position="287"/>
    </location>
</feature>
<gene>
    <name evidence="7" type="primary">mftE</name>
    <name evidence="7" type="ORF">RM877_26515</name>
</gene>
<dbReference type="InterPro" id="IPR003785">
    <property type="entry name" value="Creatininase/forma_Hydrolase"/>
</dbReference>
<evidence type="ECO:0000313" key="8">
    <source>
        <dbReference type="Proteomes" id="UP001183535"/>
    </source>
</evidence>
<evidence type="ECO:0000256" key="6">
    <source>
        <dbReference type="SAM" id="MobiDB-lite"/>
    </source>
</evidence>
<protein>
    <submittedName>
        <fullName evidence="7">Mycofactocin biosynthesis peptidyl-dipeptidase MftE</fullName>
    </submittedName>
</protein>
<dbReference type="InterPro" id="IPR023871">
    <property type="entry name" value="MftE"/>
</dbReference>
<evidence type="ECO:0000256" key="1">
    <source>
        <dbReference type="ARBA" id="ARBA00001947"/>
    </source>
</evidence>
<dbReference type="NCBIfam" id="TIGR03964">
    <property type="entry name" value="mycofact_creat"/>
    <property type="match status" value="1"/>
</dbReference>
<comment type="similarity">
    <text evidence="5">Belongs to the creatininase superfamily.</text>
</comment>
<dbReference type="InterPro" id="IPR024087">
    <property type="entry name" value="Creatininase-like_sf"/>
</dbReference>
<evidence type="ECO:0000256" key="4">
    <source>
        <dbReference type="ARBA" id="ARBA00022833"/>
    </source>
</evidence>
<keyword evidence="2" id="KW-0479">Metal-binding</keyword>
<dbReference type="SUPFAM" id="SSF102215">
    <property type="entry name" value="Creatininase"/>
    <property type="match status" value="1"/>
</dbReference>